<keyword evidence="1" id="KW-0732">Signal</keyword>
<evidence type="ECO:0000259" key="2">
    <source>
        <dbReference type="Pfam" id="PF00884"/>
    </source>
</evidence>
<keyword evidence="4" id="KW-1185">Reference proteome</keyword>
<protein>
    <submittedName>
        <fullName evidence="3">Arylsulfatase</fullName>
    </submittedName>
</protein>
<organism evidence="3 4">
    <name type="scientific">Oceaniferula marina</name>
    <dbReference type="NCBI Taxonomy" id="2748318"/>
    <lineage>
        <taxon>Bacteria</taxon>
        <taxon>Pseudomonadati</taxon>
        <taxon>Verrucomicrobiota</taxon>
        <taxon>Verrucomicrobiia</taxon>
        <taxon>Verrucomicrobiales</taxon>
        <taxon>Verrucomicrobiaceae</taxon>
        <taxon>Oceaniferula</taxon>
    </lineage>
</organism>
<dbReference type="SUPFAM" id="SSF53649">
    <property type="entry name" value="Alkaline phosphatase-like"/>
    <property type="match status" value="1"/>
</dbReference>
<dbReference type="RefSeq" id="WP_178933305.1">
    <property type="nucleotide sequence ID" value="NZ_JACBAZ010000004.1"/>
</dbReference>
<dbReference type="PANTHER" id="PTHR43751:SF3">
    <property type="entry name" value="SULFATASE N-TERMINAL DOMAIN-CONTAINING PROTEIN"/>
    <property type="match status" value="1"/>
</dbReference>
<reference evidence="3 4" key="1">
    <citation type="submission" date="2020-07" db="EMBL/GenBank/DDBJ databases">
        <title>Roseicoccus Jingziensis gen. nov., sp. nov., isolated from coastal seawater.</title>
        <authorList>
            <person name="Feng X."/>
        </authorList>
    </citation>
    <scope>NUCLEOTIDE SEQUENCE [LARGE SCALE GENOMIC DNA]</scope>
    <source>
        <strain evidence="3 4">N1E253</strain>
    </source>
</reference>
<dbReference type="EMBL" id="JACBAZ010000004">
    <property type="protein sequence ID" value="NWK56538.1"/>
    <property type="molecule type" value="Genomic_DNA"/>
</dbReference>
<dbReference type="Gene3D" id="3.30.1120.10">
    <property type="match status" value="1"/>
</dbReference>
<feature type="chain" id="PRO_5032534569" evidence="1">
    <location>
        <begin position="22"/>
        <end position="523"/>
    </location>
</feature>
<dbReference type="AlphaFoldDB" id="A0A851GFJ7"/>
<feature type="signal peptide" evidence="1">
    <location>
        <begin position="1"/>
        <end position="21"/>
    </location>
</feature>
<dbReference type="InterPro" id="IPR000917">
    <property type="entry name" value="Sulfatase_N"/>
</dbReference>
<proteinExistence type="predicted"/>
<evidence type="ECO:0000256" key="1">
    <source>
        <dbReference type="SAM" id="SignalP"/>
    </source>
</evidence>
<evidence type="ECO:0000313" key="4">
    <source>
        <dbReference type="Proteomes" id="UP000557872"/>
    </source>
</evidence>
<sequence length="523" mass="58600">MPQLHLLALTLLITLGLTAIAPASHPAATTERPNVILILADDLGAGMLGHNGQKIVTTPHIDRLAAEGISLTNHYGNTYCAPARWSLLTGMHNGRKGSGSQAGGGALIKLDQQNLSPEAWDTAFKKIQTKARPIPDNEVFLAQIAQQAGYHTAEFGKLDIGFLTWNTRLQRHGWDHHFGFYDHVRAHGFFPPYLWKNGQKIKLPGNKDIRCGKMSERGNDPVGSGGTTYSQDVFDREIINYIRQQRSERFFLYHPSQLPHGPVAVTELHPDFATRKDLTLSEKKYATMVKSLDNTVGKIMAELKRLDLDKKTIVFFSSDNGHETYYQNAQKQLPKHLWRSGKLADGSKSNVTDKKWRGTNGGDIFNGNGGRAGLKWSTWQGGVHCPMIVRWPEKIQPGSRTSHLSAHYDFMPTLADIVGSQQPENKDGISYLPKLLGRNQPNTHDWIFIQNTGPRSLSALITRKGYKLIQLKDKSYQLYHILKDPGEHHNIAKQHPELVKQLIPVFETQQNSGRPDLQSYAPR</sequence>
<comment type="caution">
    <text evidence="3">The sequence shown here is derived from an EMBL/GenBank/DDBJ whole genome shotgun (WGS) entry which is preliminary data.</text>
</comment>
<dbReference type="InterPro" id="IPR052701">
    <property type="entry name" value="GAG_Ulvan_Degrading_Sulfatases"/>
</dbReference>
<dbReference type="Gene3D" id="3.40.720.10">
    <property type="entry name" value="Alkaline Phosphatase, subunit A"/>
    <property type="match status" value="1"/>
</dbReference>
<accession>A0A851GFJ7</accession>
<dbReference type="PANTHER" id="PTHR43751">
    <property type="entry name" value="SULFATASE"/>
    <property type="match status" value="1"/>
</dbReference>
<feature type="domain" description="Sulfatase N-terminal" evidence="2">
    <location>
        <begin position="33"/>
        <end position="419"/>
    </location>
</feature>
<dbReference type="CDD" id="cd16145">
    <property type="entry name" value="ARS_like"/>
    <property type="match status" value="1"/>
</dbReference>
<name>A0A851GFJ7_9BACT</name>
<dbReference type="InterPro" id="IPR017850">
    <property type="entry name" value="Alkaline_phosphatase_core_sf"/>
</dbReference>
<evidence type="ECO:0000313" key="3">
    <source>
        <dbReference type="EMBL" id="NWK56538.1"/>
    </source>
</evidence>
<dbReference type="Proteomes" id="UP000557872">
    <property type="component" value="Unassembled WGS sequence"/>
</dbReference>
<gene>
    <name evidence="3" type="ORF">HW115_13030</name>
</gene>
<dbReference type="Pfam" id="PF00884">
    <property type="entry name" value="Sulfatase"/>
    <property type="match status" value="1"/>
</dbReference>